<evidence type="ECO:0000259" key="3">
    <source>
        <dbReference type="Pfam" id="PF01478"/>
    </source>
</evidence>
<feature type="transmembrane region" description="Helical" evidence="2">
    <location>
        <begin position="140"/>
        <end position="159"/>
    </location>
</feature>
<keyword evidence="2" id="KW-0472">Membrane</keyword>
<reference evidence="4 5" key="1">
    <citation type="submission" date="2016-10" db="EMBL/GenBank/DDBJ databases">
        <title>Rodentibacter gen. nov. and new species.</title>
        <authorList>
            <person name="Christensen H."/>
        </authorList>
    </citation>
    <scope>NUCLEOTIDE SEQUENCE [LARGE SCALE GENOMIC DNA]</scope>
    <source>
        <strain evidence="5">ppn416</strain>
    </source>
</reference>
<dbReference type="GO" id="GO:0004190">
    <property type="term" value="F:aspartic-type endopeptidase activity"/>
    <property type="evidence" value="ECO:0007669"/>
    <property type="project" value="InterPro"/>
</dbReference>
<evidence type="ECO:0000313" key="5">
    <source>
        <dbReference type="Proteomes" id="UP000188481"/>
    </source>
</evidence>
<dbReference type="Gene3D" id="1.20.120.1220">
    <property type="match status" value="1"/>
</dbReference>
<keyword evidence="2" id="KW-1133">Transmembrane helix</keyword>
<feature type="transmembrane region" description="Helical" evidence="2">
    <location>
        <begin position="6"/>
        <end position="25"/>
    </location>
</feature>
<evidence type="ECO:0000256" key="2">
    <source>
        <dbReference type="SAM" id="Phobius"/>
    </source>
</evidence>
<gene>
    <name evidence="4" type="ORF">BKK54_09645</name>
</gene>
<feature type="transmembrane region" description="Helical" evidence="2">
    <location>
        <begin position="62"/>
        <end position="79"/>
    </location>
</feature>
<comment type="caution">
    <text evidence="4">The sequence shown here is derived from an EMBL/GenBank/DDBJ whole genome shotgun (WGS) entry which is preliminary data.</text>
</comment>
<dbReference type="AlphaFoldDB" id="A0A1V3J2H5"/>
<dbReference type="EMBL" id="MLHN01000018">
    <property type="protein sequence ID" value="OOF49173.1"/>
    <property type="molecule type" value="Genomic_DNA"/>
</dbReference>
<dbReference type="STRING" id="1908264.BKK54_09645"/>
<proteinExistence type="inferred from homology"/>
<dbReference type="Pfam" id="PF01478">
    <property type="entry name" value="Peptidase_A24"/>
    <property type="match status" value="1"/>
</dbReference>
<dbReference type="Proteomes" id="UP000188481">
    <property type="component" value="Unassembled WGS sequence"/>
</dbReference>
<dbReference type="PANTHER" id="PTHR30487">
    <property type="entry name" value="TYPE 4 PREPILIN-LIKE PROTEINS LEADER PEPTIDE-PROCESSING ENZYME"/>
    <property type="match status" value="1"/>
</dbReference>
<keyword evidence="2" id="KW-0812">Transmembrane</keyword>
<dbReference type="GO" id="GO:0006465">
    <property type="term" value="P:signal peptide processing"/>
    <property type="evidence" value="ECO:0007669"/>
    <property type="project" value="TreeGrafter"/>
</dbReference>
<organism evidence="4 5">
    <name type="scientific">Rodentibacter genomosp. 1</name>
    <dbReference type="NCBI Taxonomy" id="1908264"/>
    <lineage>
        <taxon>Bacteria</taxon>
        <taxon>Pseudomonadati</taxon>
        <taxon>Pseudomonadota</taxon>
        <taxon>Gammaproteobacteria</taxon>
        <taxon>Pasteurellales</taxon>
        <taxon>Pasteurellaceae</taxon>
        <taxon>Rodentibacter</taxon>
    </lineage>
</organism>
<sequence length="229" mass="26351">MILFSSFLLGGIFGILLWFYISGFIERLQTDIYNTYIELFPQHPPVFRPSSATIQGKKCGHISKYFFFCGILFTCLIKLTENPLLALWLGCTIILLWAIAYLDWQYQLISPSPCLWLTALGLIGASQSLSPLTLEESLQSAVGFFLIFYGIYWISKWYYKKEAFGQGDYWLALALGTYLPLVYLPFFLLTACSLGILFALIYQKRNAFLPFAPFLCFSTFVVWVFNYYS</sequence>
<feature type="transmembrane region" description="Helical" evidence="2">
    <location>
        <begin position="207"/>
        <end position="228"/>
    </location>
</feature>
<feature type="transmembrane region" description="Helical" evidence="2">
    <location>
        <begin position="85"/>
        <end position="102"/>
    </location>
</feature>
<dbReference type="RefSeq" id="WP_077542890.1">
    <property type="nucleotide sequence ID" value="NZ_MLHN01000018.1"/>
</dbReference>
<dbReference type="GO" id="GO:0005886">
    <property type="term" value="C:plasma membrane"/>
    <property type="evidence" value="ECO:0007669"/>
    <property type="project" value="TreeGrafter"/>
</dbReference>
<accession>A0A1V3J2H5</accession>
<name>A0A1V3J2H5_9PAST</name>
<dbReference type="InterPro" id="IPR000045">
    <property type="entry name" value="Prepilin_IV_endopep_pep"/>
</dbReference>
<keyword evidence="5" id="KW-1185">Reference proteome</keyword>
<dbReference type="InterPro" id="IPR050882">
    <property type="entry name" value="Prepilin_peptidase/N-MTase"/>
</dbReference>
<feature type="domain" description="Prepilin type IV endopeptidase peptidase" evidence="3">
    <location>
        <begin position="92"/>
        <end position="200"/>
    </location>
</feature>
<feature type="transmembrane region" description="Helical" evidence="2">
    <location>
        <begin position="171"/>
        <end position="201"/>
    </location>
</feature>
<dbReference type="PANTHER" id="PTHR30487:SF0">
    <property type="entry name" value="PREPILIN LEADER PEPTIDASE_N-METHYLTRANSFERASE-RELATED"/>
    <property type="match status" value="1"/>
</dbReference>
<comment type="similarity">
    <text evidence="1">Belongs to the peptidase A24 family.</text>
</comment>
<evidence type="ECO:0000256" key="1">
    <source>
        <dbReference type="ARBA" id="ARBA00005801"/>
    </source>
</evidence>
<protein>
    <submittedName>
        <fullName evidence="4">Prepilin peptidase</fullName>
    </submittedName>
</protein>
<evidence type="ECO:0000313" key="4">
    <source>
        <dbReference type="EMBL" id="OOF49173.1"/>
    </source>
</evidence>